<evidence type="ECO:0008006" key="3">
    <source>
        <dbReference type="Google" id="ProtNLM"/>
    </source>
</evidence>
<evidence type="ECO:0000313" key="2">
    <source>
        <dbReference type="Proteomes" id="UP000198677"/>
    </source>
</evidence>
<gene>
    <name evidence="1" type="ORF">SAMN05444583_103327</name>
</gene>
<dbReference type="Gene3D" id="3.40.50.1240">
    <property type="entry name" value="Phosphoglycerate mutase-like"/>
    <property type="match status" value="1"/>
</dbReference>
<evidence type="ECO:0000313" key="1">
    <source>
        <dbReference type="EMBL" id="SEK79150.1"/>
    </source>
</evidence>
<dbReference type="AlphaFoldDB" id="A0A1H7JYE6"/>
<name>A0A1H7JYE6_9NOCA</name>
<dbReference type="InterPro" id="IPR029033">
    <property type="entry name" value="His_PPase_superfam"/>
</dbReference>
<dbReference type="Proteomes" id="UP000198677">
    <property type="component" value="Unassembled WGS sequence"/>
</dbReference>
<proteinExistence type="predicted"/>
<dbReference type="CDD" id="cd07040">
    <property type="entry name" value="HP"/>
    <property type="match status" value="1"/>
</dbReference>
<sequence>MAKDEVTRATTIMLIRHAERPEGGEPPFGVDRDGTRCDESLTPTGWLRATALAALFAPDAGEPPAGLVRPEALFASTPSKKDGSKRSLQTISPLADKLGVEVDTEIGRSEVKALAKRVLRTPGPILISWQREYLPEIVDALGEVDSTPPDPWPEDRFDVIWLLTPDGAHGWVFSQLPQRLLPGDRATGI</sequence>
<reference evidence="2" key="1">
    <citation type="submission" date="2016-10" db="EMBL/GenBank/DDBJ databases">
        <authorList>
            <person name="Varghese N."/>
            <person name="Submissions S."/>
        </authorList>
    </citation>
    <scope>NUCLEOTIDE SEQUENCE [LARGE SCALE GENOMIC DNA]</scope>
    <source>
        <strain evidence="2">DSM 44675</strain>
    </source>
</reference>
<dbReference type="SUPFAM" id="SSF53254">
    <property type="entry name" value="Phosphoglycerate mutase-like"/>
    <property type="match status" value="1"/>
</dbReference>
<dbReference type="OrthoDB" id="8448116at2"/>
<accession>A0A1H7JYE6</accession>
<dbReference type="EMBL" id="FOAW01000003">
    <property type="protein sequence ID" value="SEK79150.1"/>
    <property type="molecule type" value="Genomic_DNA"/>
</dbReference>
<protein>
    <recommendedName>
        <fullName evidence="3">Broad specificity phosphatase PhoE</fullName>
    </recommendedName>
</protein>
<organism evidence="1 2">
    <name type="scientific">Rhodococcus maanshanensis</name>
    <dbReference type="NCBI Taxonomy" id="183556"/>
    <lineage>
        <taxon>Bacteria</taxon>
        <taxon>Bacillati</taxon>
        <taxon>Actinomycetota</taxon>
        <taxon>Actinomycetes</taxon>
        <taxon>Mycobacteriales</taxon>
        <taxon>Nocardiaceae</taxon>
        <taxon>Rhodococcus</taxon>
    </lineage>
</organism>
<dbReference type="RefSeq" id="WP_072750952.1">
    <property type="nucleotide sequence ID" value="NZ_FOAW01000003.1"/>
</dbReference>
<keyword evidence="2" id="KW-1185">Reference proteome</keyword>